<feature type="domain" description="GFO/IDH/MocA-like oxidoreductase" evidence="2">
    <location>
        <begin position="134"/>
        <end position="234"/>
    </location>
</feature>
<evidence type="ECO:0000259" key="2">
    <source>
        <dbReference type="Pfam" id="PF22725"/>
    </source>
</evidence>
<gene>
    <name evidence="3" type="ORF">DFP98_11186</name>
</gene>
<dbReference type="AlphaFoldDB" id="A0A3D9JRN6"/>
<dbReference type="RefSeq" id="WP_181917714.1">
    <property type="nucleotide sequence ID" value="NZ_QRDZ01000011.1"/>
</dbReference>
<proteinExistence type="predicted"/>
<dbReference type="PANTHER" id="PTHR43377">
    <property type="entry name" value="BILIVERDIN REDUCTASE A"/>
    <property type="match status" value="1"/>
</dbReference>
<dbReference type="Pfam" id="PF01408">
    <property type="entry name" value="GFO_IDH_MocA"/>
    <property type="match status" value="1"/>
</dbReference>
<accession>A0A3D9JRN6</accession>
<dbReference type="SUPFAM" id="SSF55347">
    <property type="entry name" value="Glyceraldehyde-3-phosphate dehydrogenase-like, C-terminal domain"/>
    <property type="match status" value="1"/>
</dbReference>
<keyword evidence="4" id="KW-1185">Reference proteome</keyword>
<dbReference type="EMBL" id="QRDZ01000011">
    <property type="protein sequence ID" value="RED76702.1"/>
    <property type="molecule type" value="Genomic_DNA"/>
</dbReference>
<protein>
    <submittedName>
        <fullName evidence="3">Putative dehydrogenase</fullName>
    </submittedName>
</protein>
<evidence type="ECO:0000313" key="4">
    <source>
        <dbReference type="Proteomes" id="UP000256977"/>
    </source>
</evidence>
<dbReference type="InterPro" id="IPR051450">
    <property type="entry name" value="Gfo/Idh/MocA_Oxidoreductases"/>
</dbReference>
<dbReference type="Gene3D" id="3.40.50.720">
    <property type="entry name" value="NAD(P)-binding Rossmann-like Domain"/>
    <property type="match status" value="1"/>
</dbReference>
<dbReference type="GO" id="GO:0000166">
    <property type="term" value="F:nucleotide binding"/>
    <property type="evidence" value="ECO:0007669"/>
    <property type="project" value="InterPro"/>
</dbReference>
<dbReference type="InterPro" id="IPR000683">
    <property type="entry name" value="Gfo/Idh/MocA-like_OxRdtase_N"/>
</dbReference>
<dbReference type="InterPro" id="IPR036291">
    <property type="entry name" value="NAD(P)-bd_dom_sf"/>
</dbReference>
<name>A0A3D9JRN6_9BACL</name>
<dbReference type="Gene3D" id="3.30.360.10">
    <property type="entry name" value="Dihydrodipicolinate Reductase, domain 2"/>
    <property type="match status" value="1"/>
</dbReference>
<evidence type="ECO:0000313" key="3">
    <source>
        <dbReference type="EMBL" id="RED76702.1"/>
    </source>
</evidence>
<dbReference type="PANTHER" id="PTHR43377:SF1">
    <property type="entry name" value="BILIVERDIN REDUCTASE A"/>
    <property type="match status" value="1"/>
</dbReference>
<dbReference type="SUPFAM" id="SSF51735">
    <property type="entry name" value="NAD(P)-binding Rossmann-fold domains"/>
    <property type="match status" value="1"/>
</dbReference>
<feature type="domain" description="Gfo/Idh/MocA-like oxidoreductase N-terminal" evidence="1">
    <location>
        <begin position="2"/>
        <end position="117"/>
    </location>
</feature>
<dbReference type="Proteomes" id="UP000256977">
    <property type="component" value="Unassembled WGS sequence"/>
</dbReference>
<organism evidence="3 4">
    <name type="scientific">Cohnella phaseoli</name>
    <dbReference type="NCBI Taxonomy" id="456490"/>
    <lineage>
        <taxon>Bacteria</taxon>
        <taxon>Bacillati</taxon>
        <taxon>Bacillota</taxon>
        <taxon>Bacilli</taxon>
        <taxon>Bacillales</taxon>
        <taxon>Paenibacillaceae</taxon>
        <taxon>Cohnella</taxon>
    </lineage>
</organism>
<reference evidence="3 4" key="1">
    <citation type="submission" date="2018-07" db="EMBL/GenBank/DDBJ databases">
        <title>Genomic Encyclopedia of Type Strains, Phase III (KMG-III): the genomes of soil and plant-associated and newly described type strains.</title>
        <authorList>
            <person name="Whitman W."/>
        </authorList>
    </citation>
    <scope>NUCLEOTIDE SEQUENCE [LARGE SCALE GENOMIC DNA]</scope>
    <source>
        <strain evidence="3 4">CECT 7287</strain>
    </source>
</reference>
<evidence type="ECO:0000259" key="1">
    <source>
        <dbReference type="Pfam" id="PF01408"/>
    </source>
</evidence>
<dbReference type="InterPro" id="IPR055170">
    <property type="entry name" value="GFO_IDH_MocA-like_dom"/>
</dbReference>
<sequence length="338" mass="37592">MKVNLIGAGNIADYHARSIKSLGYELGVVADGNEQAARRFAEKYDCRWTADTTLLLSEQADLVTVAVPNAYHFEVAKAAVNAGHAVLCEKPMTRSAENSRELAELVRKSGNPFFVGYMKRVHPTARKFKEYARRIGTMRSGLVRVFHPMPEASWTIIADQLAKSPKSTMDGVFVNSGSHMLDLLLHFAGPVRRVLAARMQYRDGCYPNVDAMTHALIEMENGATVTVECGWLPLSGVGRRENGWDELLELRGDAGLATLHTTWWERPQFESPVAEIWDEALRTRESFNAGMIDNFEEEYRLIRAALSGEDVPLATAEEACAVDTLIDDIFAAARRSEI</sequence>
<comment type="caution">
    <text evidence="3">The sequence shown here is derived from an EMBL/GenBank/DDBJ whole genome shotgun (WGS) entry which is preliminary data.</text>
</comment>
<dbReference type="Pfam" id="PF22725">
    <property type="entry name" value="GFO_IDH_MocA_C3"/>
    <property type="match status" value="1"/>
</dbReference>